<dbReference type="SUPFAM" id="SSF64182">
    <property type="entry name" value="DHH phosphoesterases"/>
    <property type="match status" value="1"/>
</dbReference>
<keyword evidence="5 9" id="KW-0269">Exonuclease</keyword>
<dbReference type="Proteomes" id="UP001589758">
    <property type="component" value="Unassembled WGS sequence"/>
</dbReference>
<dbReference type="Pfam" id="PF17768">
    <property type="entry name" value="RecJ_OB"/>
    <property type="match status" value="1"/>
</dbReference>
<dbReference type="EMBL" id="JBHLXE010000070">
    <property type="protein sequence ID" value="MFC0179625.1"/>
    <property type="molecule type" value="Genomic_DNA"/>
</dbReference>
<dbReference type="RefSeq" id="WP_385876730.1">
    <property type="nucleotide sequence ID" value="NZ_JBHLXE010000070.1"/>
</dbReference>
<accession>A0ABV6C9J5</accession>
<protein>
    <recommendedName>
        <fullName evidence="2">Single-stranded-DNA-specific exonuclease RecJ</fullName>
    </recommendedName>
</protein>
<dbReference type="Pfam" id="PF02272">
    <property type="entry name" value="DHHA1"/>
    <property type="match status" value="1"/>
</dbReference>
<dbReference type="InterPro" id="IPR041122">
    <property type="entry name" value="RecJ_OB"/>
</dbReference>
<proteinExistence type="inferred from homology"/>
<reference evidence="9 10" key="1">
    <citation type="submission" date="2024-09" db="EMBL/GenBank/DDBJ databases">
        <authorList>
            <person name="Sun Q."/>
            <person name="Mori K."/>
        </authorList>
    </citation>
    <scope>NUCLEOTIDE SEQUENCE [LARGE SCALE GENOMIC DNA]</scope>
    <source>
        <strain evidence="9 10">CCM 8545</strain>
    </source>
</reference>
<keyword evidence="4" id="KW-0378">Hydrolase</keyword>
<organism evidence="9 10">
    <name type="scientific">Thorsellia kenyensis</name>
    <dbReference type="NCBI Taxonomy" id="1549888"/>
    <lineage>
        <taxon>Bacteria</taxon>
        <taxon>Pseudomonadati</taxon>
        <taxon>Pseudomonadota</taxon>
        <taxon>Gammaproteobacteria</taxon>
        <taxon>Enterobacterales</taxon>
        <taxon>Thorselliaceae</taxon>
        <taxon>Thorsellia</taxon>
    </lineage>
</organism>
<comment type="similarity">
    <text evidence="1">Belongs to the RecJ family.</text>
</comment>
<dbReference type="NCBIfam" id="TIGR00644">
    <property type="entry name" value="recJ"/>
    <property type="match status" value="1"/>
</dbReference>
<dbReference type="InterPro" id="IPR038763">
    <property type="entry name" value="DHH_sf"/>
</dbReference>
<evidence type="ECO:0000256" key="5">
    <source>
        <dbReference type="ARBA" id="ARBA00022839"/>
    </source>
</evidence>
<dbReference type="GO" id="GO:0004527">
    <property type="term" value="F:exonuclease activity"/>
    <property type="evidence" value="ECO:0007669"/>
    <property type="project" value="UniProtKB-KW"/>
</dbReference>
<dbReference type="InterPro" id="IPR004610">
    <property type="entry name" value="RecJ"/>
</dbReference>
<keyword evidence="3" id="KW-0540">Nuclease</keyword>
<evidence type="ECO:0000313" key="10">
    <source>
        <dbReference type="Proteomes" id="UP001589758"/>
    </source>
</evidence>
<dbReference type="InterPro" id="IPR051673">
    <property type="entry name" value="SSDNA_exonuclease_RecJ"/>
</dbReference>
<evidence type="ECO:0000259" key="6">
    <source>
        <dbReference type="Pfam" id="PF01368"/>
    </source>
</evidence>
<feature type="domain" description="DHHA1" evidence="7">
    <location>
        <begin position="353"/>
        <end position="449"/>
    </location>
</feature>
<dbReference type="Pfam" id="PF01368">
    <property type="entry name" value="DHH"/>
    <property type="match status" value="1"/>
</dbReference>
<name>A0ABV6C9J5_9GAMM</name>
<dbReference type="Gene3D" id="3.90.1640.30">
    <property type="match status" value="1"/>
</dbReference>
<evidence type="ECO:0000256" key="3">
    <source>
        <dbReference type="ARBA" id="ARBA00022722"/>
    </source>
</evidence>
<evidence type="ECO:0000259" key="7">
    <source>
        <dbReference type="Pfam" id="PF02272"/>
    </source>
</evidence>
<sequence>MANLHGVEHWANVDKNSILNDFIFSLYEARGDNSKTLLPLLTNIHSPNLLDSSELAASLLADAITNNFQIAVVGDFDADGATSTALAILALNAFGAKNVRYLIPSRFKDGYGLTPGLVDEAFRLGTKLILTVDNGVSAFDGIARAKELGIKVIVTDHHLPPDTLPEPDVIINPNLQTSHFPSKNLAGVGVCFYLMLSLRSFLRNIGYFDKNNIPEPNLASFLDLVALGTVADLVSLDENNRILVFHGLQRIKAGFCRPGIAALLQVAKKDMNRIDARDLGFTLGPRLNAAGRLDDMSVGVELLICNDPNQAIALAEELDALNESRKAIEQVMQSEALVQCQSILQDDLDNQYGVSLYHEEWHQGIIGLIASRIKEKIGRPVFAFAPSDEKDFLKGSGRSISGIHLRDILEAMQTKHPGLMEKFGGHAMAAGLTIKKAHFFLFKDIFNQILINSVDPSVFKEEIIIDGKLPKVLFDLDVAKKIKSAGPWGQGFNEPMFEGTFKVLNQKLLKDKHLKLVLEPITSTTDLLPGILIDAIAFNVDNTIWPDRSVHKIHSVFKLDINFYRGEENLQLLIEYLEPAK</sequence>
<dbReference type="Gene3D" id="3.10.310.30">
    <property type="match status" value="1"/>
</dbReference>
<evidence type="ECO:0000259" key="8">
    <source>
        <dbReference type="Pfam" id="PF17768"/>
    </source>
</evidence>
<comment type="caution">
    <text evidence="9">The sequence shown here is derived from an EMBL/GenBank/DDBJ whole genome shotgun (WGS) entry which is preliminary data.</text>
</comment>
<feature type="domain" description="DDH" evidence="6">
    <location>
        <begin position="69"/>
        <end position="229"/>
    </location>
</feature>
<evidence type="ECO:0000313" key="9">
    <source>
        <dbReference type="EMBL" id="MFC0179625.1"/>
    </source>
</evidence>
<feature type="domain" description="RecJ OB" evidence="8">
    <location>
        <begin position="465"/>
        <end position="575"/>
    </location>
</feature>
<evidence type="ECO:0000256" key="1">
    <source>
        <dbReference type="ARBA" id="ARBA00005915"/>
    </source>
</evidence>
<dbReference type="PANTHER" id="PTHR30255:SF2">
    <property type="entry name" value="SINGLE-STRANDED-DNA-SPECIFIC EXONUCLEASE RECJ"/>
    <property type="match status" value="1"/>
</dbReference>
<dbReference type="PANTHER" id="PTHR30255">
    <property type="entry name" value="SINGLE-STRANDED-DNA-SPECIFIC EXONUCLEASE RECJ"/>
    <property type="match status" value="1"/>
</dbReference>
<evidence type="ECO:0000256" key="2">
    <source>
        <dbReference type="ARBA" id="ARBA00019841"/>
    </source>
</evidence>
<dbReference type="InterPro" id="IPR003156">
    <property type="entry name" value="DHHA1_dom"/>
</dbReference>
<gene>
    <name evidence="9" type="primary">recJ</name>
    <name evidence="9" type="ORF">ACFFIT_05930</name>
</gene>
<evidence type="ECO:0000256" key="4">
    <source>
        <dbReference type="ARBA" id="ARBA00022801"/>
    </source>
</evidence>
<dbReference type="InterPro" id="IPR001667">
    <property type="entry name" value="DDH_dom"/>
</dbReference>
<keyword evidence="10" id="KW-1185">Reference proteome</keyword>